<keyword evidence="5" id="KW-1185">Reference proteome</keyword>
<dbReference type="InterPro" id="IPR044156">
    <property type="entry name" value="Galectin-like"/>
</dbReference>
<feature type="domain" description="Galectin" evidence="3">
    <location>
        <begin position="15"/>
        <end position="154"/>
    </location>
</feature>
<gene>
    <name evidence="4" type="ORF">RDWZM_000436</name>
</gene>
<dbReference type="AlphaFoldDB" id="A0A9Q0RQG5"/>
<dbReference type="PROSITE" id="PS51304">
    <property type="entry name" value="GALECTIN"/>
    <property type="match status" value="1"/>
</dbReference>
<dbReference type="InterPro" id="IPR001079">
    <property type="entry name" value="Galectin_CRD"/>
</dbReference>
<dbReference type="SUPFAM" id="SSF49899">
    <property type="entry name" value="Concanavalin A-like lectins/glucanases"/>
    <property type="match status" value="1"/>
</dbReference>
<dbReference type="SMART" id="SM00276">
    <property type="entry name" value="GLECT"/>
    <property type="match status" value="1"/>
</dbReference>
<organism evidence="4 5">
    <name type="scientific">Blomia tropicalis</name>
    <name type="common">Mite</name>
    <dbReference type="NCBI Taxonomy" id="40697"/>
    <lineage>
        <taxon>Eukaryota</taxon>
        <taxon>Metazoa</taxon>
        <taxon>Ecdysozoa</taxon>
        <taxon>Arthropoda</taxon>
        <taxon>Chelicerata</taxon>
        <taxon>Arachnida</taxon>
        <taxon>Acari</taxon>
        <taxon>Acariformes</taxon>
        <taxon>Sarcoptiformes</taxon>
        <taxon>Astigmata</taxon>
        <taxon>Glycyphagoidea</taxon>
        <taxon>Echimyopodidae</taxon>
        <taxon>Blomia</taxon>
    </lineage>
</organism>
<evidence type="ECO:0000313" key="5">
    <source>
        <dbReference type="Proteomes" id="UP001142055"/>
    </source>
</evidence>
<dbReference type="PANTHER" id="PTHR11346:SF147">
    <property type="entry name" value="GALECTIN"/>
    <property type="match status" value="1"/>
</dbReference>
<evidence type="ECO:0000259" key="3">
    <source>
        <dbReference type="PROSITE" id="PS51304"/>
    </source>
</evidence>
<accession>A0A9Q0RQG5</accession>
<dbReference type="PANTHER" id="PTHR11346">
    <property type="entry name" value="GALECTIN"/>
    <property type="match status" value="1"/>
</dbReference>
<dbReference type="Pfam" id="PF00337">
    <property type="entry name" value="Gal-bind_lectin"/>
    <property type="match status" value="1"/>
</dbReference>
<evidence type="ECO:0000313" key="4">
    <source>
        <dbReference type="EMBL" id="KAJ6221891.1"/>
    </source>
</evidence>
<dbReference type="InterPro" id="IPR013320">
    <property type="entry name" value="ConA-like_dom_sf"/>
</dbReference>
<dbReference type="Gene3D" id="2.60.120.200">
    <property type="match status" value="1"/>
</dbReference>
<dbReference type="Proteomes" id="UP001142055">
    <property type="component" value="Chromosome 1"/>
</dbReference>
<dbReference type="CDD" id="cd00070">
    <property type="entry name" value="GLECT"/>
    <property type="match status" value="1"/>
</dbReference>
<sequence length="156" mass="17793">MSETIRKQIVQPRTPYLYLNPLLGKPFNIVLSGFIPSDASTFTAINLATHSDRFPMICLPFHMSIRPLERELVRNSYVAGKGWQSPEERQLMSNDGFPIPLGSRFDMIIACNEQEISVTINGNLAFKFQHRVDPTNINLFEIHGSIFIESICFDFL</sequence>
<protein>
    <recommendedName>
        <fullName evidence="2">Galectin</fullName>
    </recommendedName>
</protein>
<dbReference type="EMBL" id="JAPWDV010000001">
    <property type="protein sequence ID" value="KAJ6221891.1"/>
    <property type="molecule type" value="Genomic_DNA"/>
</dbReference>
<reference evidence="4" key="1">
    <citation type="submission" date="2022-12" db="EMBL/GenBank/DDBJ databases">
        <title>Genome assemblies of Blomia tropicalis.</title>
        <authorList>
            <person name="Cui Y."/>
        </authorList>
    </citation>
    <scope>NUCLEOTIDE SEQUENCE</scope>
    <source>
        <tissue evidence="4">Adult mites</tissue>
    </source>
</reference>
<dbReference type="SMART" id="SM00908">
    <property type="entry name" value="Gal-bind_lectin"/>
    <property type="match status" value="1"/>
</dbReference>
<name>A0A9Q0RQG5_BLOTA</name>
<proteinExistence type="predicted"/>
<keyword evidence="1 2" id="KW-0430">Lectin</keyword>
<evidence type="ECO:0000256" key="2">
    <source>
        <dbReference type="RuleBase" id="RU102079"/>
    </source>
</evidence>
<evidence type="ECO:0000256" key="1">
    <source>
        <dbReference type="ARBA" id="ARBA00022734"/>
    </source>
</evidence>
<dbReference type="GO" id="GO:0030246">
    <property type="term" value="F:carbohydrate binding"/>
    <property type="evidence" value="ECO:0007669"/>
    <property type="project" value="UniProtKB-UniRule"/>
</dbReference>
<comment type="caution">
    <text evidence="4">The sequence shown here is derived from an EMBL/GenBank/DDBJ whole genome shotgun (WGS) entry which is preliminary data.</text>
</comment>